<dbReference type="SUPFAM" id="SSF51905">
    <property type="entry name" value="FAD/NAD(P)-binding domain"/>
    <property type="match status" value="1"/>
</dbReference>
<evidence type="ECO:0000313" key="3">
    <source>
        <dbReference type="EMBL" id="PWR24753.1"/>
    </source>
</evidence>
<comment type="caution">
    <text evidence="3">The sequence shown here is derived from an EMBL/GenBank/DDBJ whole genome shotgun (WGS) entry which is preliminary data.</text>
</comment>
<keyword evidence="1" id="KW-0560">Oxidoreductase</keyword>
<dbReference type="InterPro" id="IPR051691">
    <property type="entry name" value="Metab_Enz_Cyan_OpOx_G3PDH"/>
</dbReference>
<dbReference type="Gene3D" id="3.50.50.60">
    <property type="entry name" value="FAD/NAD(P)-binding domain"/>
    <property type="match status" value="2"/>
</dbReference>
<proteinExistence type="predicted"/>
<gene>
    <name evidence="3" type="ORF">DKG74_08130</name>
</gene>
<dbReference type="PRINTS" id="PR00469">
    <property type="entry name" value="PNDRDTASEII"/>
</dbReference>
<dbReference type="EMBL" id="QGLE01000003">
    <property type="protein sequence ID" value="PWR24753.1"/>
    <property type="molecule type" value="Genomic_DNA"/>
</dbReference>
<dbReference type="PANTHER" id="PTHR42949:SF3">
    <property type="entry name" value="ANAEROBIC GLYCEROL-3-PHOSPHATE DEHYDROGENASE SUBUNIT B"/>
    <property type="match status" value="1"/>
</dbReference>
<dbReference type="Proteomes" id="UP000245461">
    <property type="component" value="Unassembled WGS sequence"/>
</dbReference>
<accession>A0A317EH57</accession>
<dbReference type="PRINTS" id="PR00368">
    <property type="entry name" value="FADPNR"/>
</dbReference>
<dbReference type="Pfam" id="PF07992">
    <property type="entry name" value="Pyr_redox_2"/>
    <property type="match status" value="1"/>
</dbReference>
<dbReference type="RefSeq" id="WP_109904496.1">
    <property type="nucleotide sequence ID" value="NZ_QGLE01000003.1"/>
</dbReference>
<dbReference type="InterPro" id="IPR036188">
    <property type="entry name" value="FAD/NAD-bd_sf"/>
</dbReference>
<evidence type="ECO:0000259" key="2">
    <source>
        <dbReference type="Pfam" id="PF07992"/>
    </source>
</evidence>
<dbReference type="InterPro" id="IPR023753">
    <property type="entry name" value="FAD/NAD-binding_dom"/>
</dbReference>
<dbReference type="GO" id="GO:0016491">
    <property type="term" value="F:oxidoreductase activity"/>
    <property type="evidence" value="ECO:0007669"/>
    <property type="project" value="UniProtKB-KW"/>
</dbReference>
<sequence length="414" mass="43773">MSEDIVCDVAIVGGGPAGLAAAAELRRLGAGRIVVLERTSAAGGMPLTCVHSPFGLREYGKLMRGAAYARELVERADREGVEIRTGTAVFALHPGGVLAAGDAEAPFTVTARRVLLATGAREAPRSARLVSGARPLGIFTTGALQNFIHAEKRLPFRAPLVVGSELVSFSALITCRQAGIRPVAMIEAGQRTTARWPAGLLPRLLGVPLLLDARITKIAGGPRVTGVEIEHAFHRRSLDCDGILFTGKFTPEASLARLGPLAVDPHSGGPIIDQFGRCSDPAYYAAGNMLHPIETAGFCWREAVATARRIYDDLAGLLPPAAGAIPIEIEAPLSYAVPQLVVPAPAGETRAIQLRVSEAARGRLCLRAGDRLLWSRRLSALPERRILVPLPGESQIADARRLRLTLEPAGGGKP</sequence>
<organism evidence="3 4">
    <name type="scientific">Zavarzinia aquatilis</name>
    <dbReference type="NCBI Taxonomy" id="2211142"/>
    <lineage>
        <taxon>Bacteria</taxon>
        <taxon>Pseudomonadati</taxon>
        <taxon>Pseudomonadota</taxon>
        <taxon>Alphaproteobacteria</taxon>
        <taxon>Rhodospirillales</taxon>
        <taxon>Zavarziniaceae</taxon>
        <taxon>Zavarzinia</taxon>
    </lineage>
</organism>
<name>A0A317EH57_9PROT</name>
<reference evidence="3 4" key="1">
    <citation type="submission" date="2018-05" db="EMBL/GenBank/DDBJ databases">
        <title>Zavarzinia sp. HR-AS.</title>
        <authorList>
            <person name="Lee Y."/>
            <person name="Jeon C.O."/>
        </authorList>
    </citation>
    <scope>NUCLEOTIDE SEQUENCE [LARGE SCALE GENOMIC DNA]</scope>
    <source>
        <strain evidence="3 4">HR-AS</strain>
    </source>
</reference>
<evidence type="ECO:0000256" key="1">
    <source>
        <dbReference type="ARBA" id="ARBA00023002"/>
    </source>
</evidence>
<dbReference type="AlphaFoldDB" id="A0A317EH57"/>
<dbReference type="OrthoDB" id="9803192at2"/>
<feature type="domain" description="FAD/NAD(P)-binding" evidence="2">
    <location>
        <begin position="8"/>
        <end position="296"/>
    </location>
</feature>
<evidence type="ECO:0000313" key="4">
    <source>
        <dbReference type="Proteomes" id="UP000245461"/>
    </source>
</evidence>
<dbReference type="PANTHER" id="PTHR42949">
    <property type="entry name" value="ANAEROBIC GLYCEROL-3-PHOSPHATE DEHYDROGENASE SUBUNIT B"/>
    <property type="match status" value="1"/>
</dbReference>
<protein>
    <submittedName>
        <fullName evidence="3">Pyridine nucleotide-disulfide oxidoreductase</fullName>
    </submittedName>
</protein>
<keyword evidence="4" id="KW-1185">Reference proteome</keyword>